<keyword evidence="2" id="KW-0964">Secreted</keyword>
<feature type="compositionally biased region" description="Basic and acidic residues" evidence="3">
    <location>
        <begin position="227"/>
        <end position="254"/>
    </location>
</feature>
<proteinExistence type="predicted"/>
<feature type="chain" id="PRO_5045283505" description="Calcium-binding protein" evidence="4">
    <location>
        <begin position="40"/>
        <end position="286"/>
    </location>
</feature>
<sequence length="286" mass="28817">MPTARHRTRRTRPLGLATALACAAGIGTATLTAAPAATAAPAPTTAQVKPDLKVHYTAAAGQANDVTITYKFRDDGSHSGLYDFTLDDRVPLTAGAGCAHPDRADRTKVVCTVPPPGDSASDLEKLVADTGDGNDRITVDPGNNAYLTLHGGKGDDTLKANGYVTIHGDAGADRTTGGGGAWGEGAFGGAGDDTMTGCASACEGGTGNDTLTGTDRPNSLAGGDGNDTVRGKAGKDDIRGGRGDDKLHGDRSDDTVFGNSGNDLLRGGAGNDKLSGGPGRDDVRQN</sequence>
<evidence type="ECO:0000256" key="3">
    <source>
        <dbReference type="SAM" id="MobiDB-lite"/>
    </source>
</evidence>
<evidence type="ECO:0000313" key="6">
    <source>
        <dbReference type="Proteomes" id="UP000656881"/>
    </source>
</evidence>
<dbReference type="Pfam" id="PF00353">
    <property type="entry name" value="HemolysinCabind"/>
    <property type="match status" value="5"/>
</dbReference>
<organism evidence="5 6">
    <name type="scientific">Streptomyces lasiicapitis</name>
    <dbReference type="NCBI Taxonomy" id="1923961"/>
    <lineage>
        <taxon>Bacteria</taxon>
        <taxon>Bacillati</taxon>
        <taxon>Actinomycetota</taxon>
        <taxon>Actinomycetes</taxon>
        <taxon>Kitasatosporales</taxon>
        <taxon>Streptomycetaceae</taxon>
        <taxon>Streptomyces</taxon>
    </lineage>
</organism>
<comment type="subcellular location">
    <subcellularLocation>
        <location evidence="1">Secreted</location>
    </subcellularLocation>
</comment>
<dbReference type="Proteomes" id="UP000656881">
    <property type="component" value="Unassembled WGS sequence"/>
</dbReference>
<dbReference type="PANTHER" id="PTHR38340:SF1">
    <property type="entry name" value="S-LAYER PROTEIN"/>
    <property type="match status" value="1"/>
</dbReference>
<dbReference type="RefSeq" id="WP_189175769.1">
    <property type="nucleotide sequence ID" value="NZ_BMNG01000011.1"/>
</dbReference>
<dbReference type="InterPro" id="IPR001343">
    <property type="entry name" value="Hemolysn_Ca-bd"/>
</dbReference>
<feature type="region of interest" description="Disordered" evidence="3">
    <location>
        <begin position="205"/>
        <end position="286"/>
    </location>
</feature>
<name>A0ABQ2MES7_9ACTN</name>
<dbReference type="PANTHER" id="PTHR38340">
    <property type="entry name" value="S-LAYER PROTEIN"/>
    <property type="match status" value="1"/>
</dbReference>
<evidence type="ECO:0000256" key="2">
    <source>
        <dbReference type="ARBA" id="ARBA00022525"/>
    </source>
</evidence>
<evidence type="ECO:0000256" key="1">
    <source>
        <dbReference type="ARBA" id="ARBA00004613"/>
    </source>
</evidence>
<comment type="caution">
    <text evidence="5">The sequence shown here is derived from an EMBL/GenBank/DDBJ whole genome shotgun (WGS) entry which is preliminary data.</text>
</comment>
<keyword evidence="4" id="KW-0732">Signal</keyword>
<gene>
    <name evidence="5" type="ORF">GCM10012286_50830</name>
</gene>
<dbReference type="EMBL" id="BMNG01000011">
    <property type="protein sequence ID" value="GGO50434.1"/>
    <property type="molecule type" value="Genomic_DNA"/>
</dbReference>
<reference evidence="6" key="1">
    <citation type="journal article" date="2019" name="Int. J. Syst. Evol. Microbiol.">
        <title>The Global Catalogue of Microorganisms (GCM) 10K type strain sequencing project: providing services to taxonomists for standard genome sequencing and annotation.</title>
        <authorList>
            <consortium name="The Broad Institute Genomics Platform"/>
            <consortium name="The Broad Institute Genome Sequencing Center for Infectious Disease"/>
            <person name="Wu L."/>
            <person name="Ma J."/>
        </authorList>
    </citation>
    <scope>NUCLEOTIDE SEQUENCE [LARGE SCALE GENOMIC DNA]</scope>
    <source>
        <strain evidence="6">CGMCC 4.7349</strain>
    </source>
</reference>
<dbReference type="InterPro" id="IPR018511">
    <property type="entry name" value="Hemolysin-typ_Ca-bd_CS"/>
</dbReference>
<dbReference type="PRINTS" id="PR00313">
    <property type="entry name" value="CABNDNGRPT"/>
</dbReference>
<dbReference type="InterPro" id="IPR011049">
    <property type="entry name" value="Serralysin-like_metalloprot_C"/>
</dbReference>
<evidence type="ECO:0008006" key="7">
    <source>
        <dbReference type="Google" id="ProtNLM"/>
    </source>
</evidence>
<dbReference type="InterPro" id="IPR050557">
    <property type="entry name" value="RTX_toxin/Mannuronan_C5-epim"/>
</dbReference>
<accession>A0ABQ2MES7</accession>
<dbReference type="Gene3D" id="2.160.20.160">
    <property type="match status" value="1"/>
</dbReference>
<evidence type="ECO:0000256" key="4">
    <source>
        <dbReference type="SAM" id="SignalP"/>
    </source>
</evidence>
<keyword evidence="6" id="KW-1185">Reference proteome</keyword>
<protein>
    <recommendedName>
        <fullName evidence="7">Calcium-binding protein</fullName>
    </recommendedName>
</protein>
<feature type="signal peptide" evidence="4">
    <location>
        <begin position="1"/>
        <end position="39"/>
    </location>
</feature>
<evidence type="ECO:0000313" key="5">
    <source>
        <dbReference type="EMBL" id="GGO50434.1"/>
    </source>
</evidence>
<dbReference type="SUPFAM" id="SSF51120">
    <property type="entry name" value="beta-Roll"/>
    <property type="match status" value="1"/>
</dbReference>
<dbReference type="PROSITE" id="PS00330">
    <property type="entry name" value="HEMOLYSIN_CALCIUM"/>
    <property type="match status" value="1"/>
</dbReference>